<dbReference type="Proteomes" id="UP000266861">
    <property type="component" value="Unassembled WGS sequence"/>
</dbReference>
<comment type="caution">
    <text evidence="1">The sequence shown here is derived from an EMBL/GenBank/DDBJ whole genome shotgun (WGS) entry which is preliminary data.</text>
</comment>
<reference evidence="1 2" key="1">
    <citation type="submission" date="2018-08" db="EMBL/GenBank/DDBJ databases">
        <title>Genome and evolution of the arbuscular mycorrhizal fungus Diversispora epigaea (formerly Glomus versiforme) and its bacterial endosymbionts.</title>
        <authorList>
            <person name="Sun X."/>
            <person name="Fei Z."/>
            <person name="Harrison M."/>
        </authorList>
    </citation>
    <scope>NUCLEOTIDE SEQUENCE [LARGE SCALE GENOMIC DNA]</scope>
    <source>
        <strain evidence="1 2">IT104</strain>
    </source>
</reference>
<protein>
    <submittedName>
        <fullName evidence="1">Uncharacterized protein</fullName>
    </submittedName>
</protein>
<dbReference type="EMBL" id="PQFF01000432">
    <property type="protein sequence ID" value="RHZ50393.1"/>
    <property type="molecule type" value="Genomic_DNA"/>
</dbReference>
<accession>A0A397GMZ3</accession>
<keyword evidence="2" id="KW-1185">Reference proteome</keyword>
<evidence type="ECO:0000313" key="2">
    <source>
        <dbReference type="Proteomes" id="UP000266861"/>
    </source>
</evidence>
<dbReference type="AlphaFoldDB" id="A0A397GMZ3"/>
<gene>
    <name evidence="1" type="ORF">Glove_499g15</name>
</gene>
<evidence type="ECO:0000313" key="1">
    <source>
        <dbReference type="EMBL" id="RHZ50393.1"/>
    </source>
</evidence>
<organism evidence="1 2">
    <name type="scientific">Diversispora epigaea</name>
    <dbReference type="NCBI Taxonomy" id="1348612"/>
    <lineage>
        <taxon>Eukaryota</taxon>
        <taxon>Fungi</taxon>
        <taxon>Fungi incertae sedis</taxon>
        <taxon>Mucoromycota</taxon>
        <taxon>Glomeromycotina</taxon>
        <taxon>Glomeromycetes</taxon>
        <taxon>Diversisporales</taxon>
        <taxon>Diversisporaceae</taxon>
        <taxon>Diversispora</taxon>
    </lineage>
</organism>
<sequence length="199" mass="23020">MYLNSLMKTTPWKNKIGFYFTLFKPIPRIFDDEEEHLVQENSTNGGNIQVYISRNKDQPEEGYVAAFLHATGINASLSLPTSHSYLLALYAHFGTRNAEAARRYWKHRTENTLALMKAIHTSIYCDHFGTHIFIALTYAKSPRHNAPVYAKYFGTHERGNTHKYILQSLWHSYPHCVNGSLNVTRHGTRVRNDRYGKKD</sequence>
<name>A0A397GMZ3_9GLOM</name>
<proteinExistence type="predicted"/>